<dbReference type="PROSITE" id="PS50943">
    <property type="entry name" value="HTH_CROC1"/>
    <property type="match status" value="1"/>
</dbReference>
<dbReference type="InterPro" id="IPR010982">
    <property type="entry name" value="Lambda_DNA-bd_dom_sf"/>
</dbReference>
<accession>A0A6N7YI38</accession>
<evidence type="ECO:0000313" key="3">
    <source>
        <dbReference type="Proteomes" id="UP000433359"/>
    </source>
</evidence>
<comment type="caution">
    <text evidence="2">The sequence shown here is derived from an EMBL/GenBank/DDBJ whole genome shotgun (WGS) entry which is preliminary data.</text>
</comment>
<dbReference type="Proteomes" id="UP000433359">
    <property type="component" value="Unassembled WGS sequence"/>
</dbReference>
<dbReference type="SMART" id="SM00530">
    <property type="entry name" value="HTH_XRE"/>
    <property type="match status" value="1"/>
</dbReference>
<dbReference type="CDD" id="cd00093">
    <property type="entry name" value="HTH_XRE"/>
    <property type="match status" value="1"/>
</dbReference>
<evidence type="ECO:0000313" key="2">
    <source>
        <dbReference type="EMBL" id="MSU83365.1"/>
    </source>
</evidence>
<protein>
    <submittedName>
        <fullName evidence="2">Helix-turn-helix transcriptional regulator</fullName>
    </submittedName>
</protein>
<evidence type="ECO:0000259" key="1">
    <source>
        <dbReference type="PROSITE" id="PS50943"/>
    </source>
</evidence>
<dbReference type="Gene3D" id="1.10.260.40">
    <property type="entry name" value="lambda repressor-like DNA-binding domains"/>
    <property type="match status" value="1"/>
</dbReference>
<organism evidence="2 3">
    <name type="scientific">Anaerobutyricum soehngenii</name>
    <dbReference type="NCBI Taxonomy" id="105843"/>
    <lineage>
        <taxon>Bacteria</taxon>
        <taxon>Bacillati</taxon>
        <taxon>Bacillota</taxon>
        <taxon>Clostridia</taxon>
        <taxon>Lachnospirales</taxon>
        <taxon>Lachnospiraceae</taxon>
        <taxon>Anaerobutyricum</taxon>
    </lineage>
</organism>
<gene>
    <name evidence="2" type="ORF">FYJ25_13770</name>
</gene>
<reference evidence="2 3" key="1">
    <citation type="submission" date="2019-08" db="EMBL/GenBank/DDBJ databases">
        <title>In-depth cultivation of the pig gut microbiome towards novel bacterial diversity and tailored functional studies.</title>
        <authorList>
            <person name="Wylensek D."/>
            <person name="Hitch T.C.A."/>
            <person name="Clavel T."/>
        </authorList>
    </citation>
    <scope>NUCLEOTIDE SEQUENCE [LARGE SCALE GENOMIC DNA]</scope>
    <source>
        <strain evidence="2 3">BSM-383-APC-4H</strain>
    </source>
</reference>
<feature type="domain" description="HTH cro/C1-type" evidence="1">
    <location>
        <begin position="7"/>
        <end position="65"/>
    </location>
</feature>
<dbReference type="GO" id="GO:0003677">
    <property type="term" value="F:DNA binding"/>
    <property type="evidence" value="ECO:0007669"/>
    <property type="project" value="InterPro"/>
</dbReference>
<sequence length="183" mass="21353">MAIGERIHFFRTKRGMTQKYVGGQIGFDEKSADVRMAQYEKETRVPKDNLIKALADIFDVNPEALKVPDIDSYVGLMHTLFTLEDRYGLKIEKAEDGQPRLYLDLKHFPDSSQLYDMMMDWMDKAEALESKQITQDEYDQWRYHYPVVGQTTHTHFAKVIPQELSDMLIAEGKKIDQSENKKK</sequence>
<dbReference type="SUPFAM" id="SSF47413">
    <property type="entry name" value="lambda repressor-like DNA-binding domains"/>
    <property type="match status" value="1"/>
</dbReference>
<name>A0A6N7YI38_9FIRM</name>
<dbReference type="RefSeq" id="WP_154581528.1">
    <property type="nucleotide sequence ID" value="NZ_VULP01000041.1"/>
</dbReference>
<proteinExistence type="predicted"/>
<dbReference type="InterPro" id="IPR001387">
    <property type="entry name" value="Cro/C1-type_HTH"/>
</dbReference>
<dbReference type="EMBL" id="VULP01000041">
    <property type="protein sequence ID" value="MSU83365.1"/>
    <property type="molecule type" value="Genomic_DNA"/>
</dbReference>
<dbReference type="AlphaFoldDB" id="A0A6N7YI38"/>